<dbReference type="EMBL" id="JBHLZU010000026">
    <property type="protein sequence ID" value="MFB9908235.1"/>
    <property type="molecule type" value="Genomic_DNA"/>
</dbReference>
<dbReference type="RefSeq" id="WP_377859736.1">
    <property type="nucleotide sequence ID" value="NZ_JBHLZU010000026.1"/>
</dbReference>
<comment type="caution">
    <text evidence="8">The sequence shown here is derived from an EMBL/GenBank/DDBJ whole genome shotgun (WGS) entry which is preliminary data.</text>
</comment>
<evidence type="ECO:0000256" key="3">
    <source>
        <dbReference type="ARBA" id="ARBA00022448"/>
    </source>
</evidence>
<feature type="transmembrane region" description="Helical" evidence="7">
    <location>
        <begin position="58"/>
        <end position="74"/>
    </location>
</feature>
<keyword evidence="6 7" id="KW-0472">Membrane</keyword>
<evidence type="ECO:0000256" key="7">
    <source>
        <dbReference type="SAM" id="Phobius"/>
    </source>
</evidence>
<feature type="transmembrane region" description="Helical" evidence="7">
    <location>
        <begin position="303"/>
        <end position="322"/>
    </location>
</feature>
<feature type="transmembrane region" description="Helical" evidence="7">
    <location>
        <begin position="163"/>
        <end position="182"/>
    </location>
</feature>
<organism evidence="8 9">
    <name type="scientific">Allokutzneria oryzae</name>
    <dbReference type="NCBI Taxonomy" id="1378989"/>
    <lineage>
        <taxon>Bacteria</taxon>
        <taxon>Bacillati</taxon>
        <taxon>Actinomycetota</taxon>
        <taxon>Actinomycetes</taxon>
        <taxon>Pseudonocardiales</taxon>
        <taxon>Pseudonocardiaceae</taxon>
        <taxon>Allokutzneria</taxon>
    </lineage>
</organism>
<sequence length="428" mass="43576">MALWTVHGDGRHLAEGDVVAPGERLSWPRTISFGLQHAVTMFGATLLVPLLTGLPPTTTLLFSGLGTLLFLVITRNRVPCYLGSSQTYVAPLMANQAASAGGRTGGLLVSGVLITMVGVAVKALGARLVESIMPPVVTGAVVILIGFNLAPIAVQSFNNEPGLASLTLFAVLLASALLRGFLSRIAVLIGVVTGWVLAAVSDNLDAGRLAAVHAADWVGLPPFVAPEFRPEIVLSMLPAVIVLVAENLGHVKAIAAMTGRNLDGSAGDALIGNGLATALAGAGGGSGTTTYAENIGVMAATRVFSTAAYVIAAVTALLLSFSPKFGALVNTIPSGVLGGASMVLYGLIGLVGVRIWVENKIDLNDPVNLMVAGAALVAGIGNLTLTVFGATIGGIAWGSLLIIVLHPLMRALNTLRKDPASPPTTPST</sequence>
<dbReference type="PANTHER" id="PTHR42810:SF4">
    <property type="entry name" value="URIC ACID TRANSPORTER UACT"/>
    <property type="match status" value="1"/>
</dbReference>
<comment type="subcellular location">
    <subcellularLocation>
        <location evidence="1">Membrane</location>
        <topology evidence="1">Multi-pass membrane protein</topology>
    </subcellularLocation>
</comment>
<evidence type="ECO:0000313" key="9">
    <source>
        <dbReference type="Proteomes" id="UP001589693"/>
    </source>
</evidence>
<feature type="transmembrane region" description="Helical" evidence="7">
    <location>
        <begin position="136"/>
        <end position="157"/>
    </location>
</feature>
<keyword evidence="4 7" id="KW-0812">Transmembrane</keyword>
<proteinExistence type="inferred from homology"/>
<accession>A0ABV6A6J1</accession>
<dbReference type="PANTHER" id="PTHR42810">
    <property type="entry name" value="PURINE PERMEASE C1399.01C-RELATED"/>
    <property type="match status" value="1"/>
</dbReference>
<dbReference type="Proteomes" id="UP001589693">
    <property type="component" value="Unassembled WGS sequence"/>
</dbReference>
<dbReference type="InterPro" id="IPR006043">
    <property type="entry name" value="NCS2"/>
</dbReference>
<evidence type="ECO:0000256" key="6">
    <source>
        <dbReference type="ARBA" id="ARBA00023136"/>
    </source>
</evidence>
<evidence type="ECO:0000256" key="5">
    <source>
        <dbReference type="ARBA" id="ARBA00022989"/>
    </source>
</evidence>
<feature type="transmembrane region" description="Helical" evidence="7">
    <location>
        <begin position="334"/>
        <end position="357"/>
    </location>
</feature>
<feature type="transmembrane region" description="Helical" evidence="7">
    <location>
        <begin position="105"/>
        <end position="124"/>
    </location>
</feature>
<keyword evidence="5 7" id="KW-1133">Transmembrane helix</keyword>
<keyword evidence="9" id="KW-1185">Reference proteome</keyword>
<dbReference type="Pfam" id="PF00860">
    <property type="entry name" value="Xan_ur_permease"/>
    <property type="match status" value="1"/>
</dbReference>
<keyword evidence="3" id="KW-0813">Transport</keyword>
<reference evidence="8 9" key="1">
    <citation type="submission" date="2024-09" db="EMBL/GenBank/DDBJ databases">
        <authorList>
            <person name="Sun Q."/>
            <person name="Mori K."/>
        </authorList>
    </citation>
    <scope>NUCLEOTIDE SEQUENCE [LARGE SCALE GENOMIC DNA]</scope>
    <source>
        <strain evidence="8 9">TBRC 7907</strain>
    </source>
</reference>
<evidence type="ECO:0000256" key="4">
    <source>
        <dbReference type="ARBA" id="ARBA00022692"/>
    </source>
</evidence>
<evidence type="ECO:0000256" key="2">
    <source>
        <dbReference type="ARBA" id="ARBA00008821"/>
    </source>
</evidence>
<comment type="similarity">
    <text evidence="2">Belongs to the nucleobase:cation symporter-2 (NCS2) (TC 2.A.40) family.</text>
</comment>
<name>A0ABV6A6J1_9PSEU</name>
<protein>
    <submittedName>
        <fullName evidence="8">Uracil-xanthine permease family protein</fullName>
    </submittedName>
</protein>
<gene>
    <name evidence="8" type="ORF">ACFFQA_30245</name>
</gene>
<feature type="transmembrane region" description="Helical" evidence="7">
    <location>
        <begin position="369"/>
        <end position="388"/>
    </location>
</feature>
<evidence type="ECO:0000313" key="8">
    <source>
        <dbReference type="EMBL" id="MFB9908235.1"/>
    </source>
</evidence>
<evidence type="ECO:0000256" key="1">
    <source>
        <dbReference type="ARBA" id="ARBA00004141"/>
    </source>
</evidence>